<keyword evidence="11" id="KW-0732">Signal</keyword>
<dbReference type="EMBL" id="PDNB01000036">
    <property type="protein sequence ID" value="PGH14285.1"/>
    <property type="molecule type" value="Genomic_DNA"/>
</dbReference>
<keyword evidence="8 10" id="KW-0119">Carbohydrate metabolism</keyword>
<dbReference type="Gene3D" id="3.20.20.80">
    <property type="entry name" value="Glycosidases"/>
    <property type="match status" value="1"/>
</dbReference>
<dbReference type="PANTHER" id="PTHR31490:SF35">
    <property type="entry name" value="ENDO-1,4-BETA-XYLANASE"/>
    <property type="match status" value="1"/>
</dbReference>
<name>A0A2B7XZC0_9EURO</name>
<keyword evidence="7 10" id="KW-0378">Hydrolase</keyword>
<keyword evidence="5" id="KW-0964">Secreted</keyword>
<dbReference type="GO" id="GO:0045493">
    <property type="term" value="P:xylan catabolic process"/>
    <property type="evidence" value="ECO:0007669"/>
    <property type="project" value="UniProtKB-KW"/>
</dbReference>
<evidence type="ECO:0000256" key="9">
    <source>
        <dbReference type="ARBA" id="ARBA00023326"/>
    </source>
</evidence>
<feature type="chain" id="PRO_5012902845" description="Beta-xylanase" evidence="11">
    <location>
        <begin position="21"/>
        <end position="362"/>
    </location>
</feature>
<dbReference type="EC" id="3.2.1.8" evidence="10"/>
<comment type="catalytic activity">
    <reaction evidence="1 10">
        <text>Endohydrolysis of (1-&gt;4)-beta-D-xylosidic linkages in xylans.</text>
        <dbReference type="EC" id="3.2.1.8"/>
    </reaction>
</comment>
<evidence type="ECO:0000256" key="5">
    <source>
        <dbReference type="ARBA" id="ARBA00022525"/>
    </source>
</evidence>
<keyword evidence="14" id="KW-1185">Reference proteome</keyword>
<dbReference type="STRING" id="1447875.A0A2B7XZC0"/>
<dbReference type="Proteomes" id="UP000223968">
    <property type="component" value="Unassembled WGS sequence"/>
</dbReference>
<feature type="signal peptide" evidence="11">
    <location>
        <begin position="1"/>
        <end position="20"/>
    </location>
</feature>
<dbReference type="GO" id="GO:0005576">
    <property type="term" value="C:extracellular region"/>
    <property type="evidence" value="ECO:0007669"/>
    <property type="project" value="UniProtKB-SubCell"/>
</dbReference>
<comment type="subcellular location">
    <subcellularLocation>
        <location evidence="2">Secreted</location>
    </subcellularLocation>
</comment>
<dbReference type="AlphaFoldDB" id="A0A2B7XZC0"/>
<dbReference type="OrthoDB" id="3055998at2759"/>
<dbReference type="PANTHER" id="PTHR31490">
    <property type="entry name" value="GLYCOSYL HYDROLASE"/>
    <property type="match status" value="1"/>
</dbReference>
<evidence type="ECO:0000256" key="1">
    <source>
        <dbReference type="ARBA" id="ARBA00000681"/>
    </source>
</evidence>
<evidence type="ECO:0000256" key="7">
    <source>
        <dbReference type="ARBA" id="ARBA00022801"/>
    </source>
</evidence>
<proteinExistence type="inferred from homology"/>
<evidence type="ECO:0000256" key="8">
    <source>
        <dbReference type="ARBA" id="ARBA00023277"/>
    </source>
</evidence>
<evidence type="ECO:0000313" key="14">
    <source>
        <dbReference type="Proteomes" id="UP000223968"/>
    </source>
</evidence>
<gene>
    <name evidence="13" type="ORF">AJ79_03107</name>
</gene>
<evidence type="ECO:0000256" key="6">
    <source>
        <dbReference type="ARBA" id="ARBA00022651"/>
    </source>
</evidence>
<dbReference type="PROSITE" id="PS51760">
    <property type="entry name" value="GH10_2"/>
    <property type="match status" value="1"/>
</dbReference>
<dbReference type="SMART" id="SM00633">
    <property type="entry name" value="Glyco_10"/>
    <property type="match status" value="1"/>
</dbReference>
<dbReference type="GO" id="GO:0031176">
    <property type="term" value="F:endo-1,4-beta-xylanase activity"/>
    <property type="evidence" value="ECO:0007669"/>
    <property type="project" value="UniProtKB-EC"/>
</dbReference>
<dbReference type="InterPro" id="IPR017853">
    <property type="entry name" value="GH"/>
</dbReference>
<organism evidence="13 14">
    <name type="scientific">Helicocarpus griseus UAMH5409</name>
    <dbReference type="NCBI Taxonomy" id="1447875"/>
    <lineage>
        <taxon>Eukaryota</taxon>
        <taxon>Fungi</taxon>
        <taxon>Dikarya</taxon>
        <taxon>Ascomycota</taxon>
        <taxon>Pezizomycotina</taxon>
        <taxon>Eurotiomycetes</taxon>
        <taxon>Eurotiomycetidae</taxon>
        <taxon>Onygenales</taxon>
        <taxon>Ajellomycetaceae</taxon>
        <taxon>Helicocarpus</taxon>
    </lineage>
</organism>
<evidence type="ECO:0000313" key="13">
    <source>
        <dbReference type="EMBL" id="PGH14285.1"/>
    </source>
</evidence>
<comment type="similarity">
    <text evidence="4 10">Belongs to the glycosyl hydrolase 10 (cellulase F) family.</text>
</comment>
<protein>
    <recommendedName>
        <fullName evidence="10">Beta-xylanase</fullName>
        <ecNumber evidence="10">3.2.1.8</ecNumber>
    </recommendedName>
</protein>
<reference evidence="13 14" key="1">
    <citation type="submission" date="2017-10" db="EMBL/GenBank/DDBJ databases">
        <title>Comparative genomics in systemic dimorphic fungi from Ajellomycetaceae.</title>
        <authorList>
            <person name="Munoz J.F."/>
            <person name="Mcewen J.G."/>
            <person name="Clay O.K."/>
            <person name="Cuomo C.A."/>
        </authorList>
    </citation>
    <scope>NUCLEOTIDE SEQUENCE [LARGE SCALE GENOMIC DNA]</scope>
    <source>
        <strain evidence="13 14">UAMH5409</strain>
    </source>
</reference>
<comment type="pathway">
    <text evidence="3">Glycan degradation; xylan degradation.</text>
</comment>
<dbReference type="PRINTS" id="PR00134">
    <property type="entry name" value="GLHYDRLASE10"/>
</dbReference>
<comment type="caution">
    <text evidence="13">The sequence shown here is derived from an EMBL/GenBank/DDBJ whole genome shotgun (WGS) entry which is preliminary data.</text>
</comment>
<evidence type="ECO:0000256" key="3">
    <source>
        <dbReference type="ARBA" id="ARBA00004851"/>
    </source>
</evidence>
<dbReference type="Pfam" id="PF00331">
    <property type="entry name" value="Glyco_hydro_10"/>
    <property type="match status" value="1"/>
</dbReference>
<evidence type="ECO:0000256" key="11">
    <source>
        <dbReference type="SAM" id="SignalP"/>
    </source>
</evidence>
<evidence type="ECO:0000256" key="10">
    <source>
        <dbReference type="RuleBase" id="RU361174"/>
    </source>
</evidence>
<dbReference type="InterPro" id="IPR001000">
    <property type="entry name" value="GH10_dom"/>
</dbReference>
<dbReference type="InterPro" id="IPR044846">
    <property type="entry name" value="GH10"/>
</dbReference>
<keyword evidence="10" id="KW-0326">Glycosidase</keyword>
<feature type="domain" description="GH10" evidence="12">
    <location>
        <begin position="43"/>
        <end position="357"/>
    </location>
</feature>
<evidence type="ECO:0000259" key="12">
    <source>
        <dbReference type="PROSITE" id="PS51760"/>
    </source>
</evidence>
<evidence type="ECO:0000256" key="2">
    <source>
        <dbReference type="ARBA" id="ARBA00004613"/>
    </source>
</evidence>
<keyword evidence="6" id="KW-0858">Xylan degradation</keyword>
<dbReference type="SUPFAM" id="SSF51445">
    <property type="entry name" value="(Trans)glycosidases"/>
    <property type="match status" value="1"/>
</dbReference>
<sequence>MVQLLSAVVTVLAAASTVEAVPTFGWGHWDNWGKWGDWWRPGLHNAARKKGRYLGTATDNIYLGDKEYVKLWKNRADFGQITPSNTLKWETIEPQQGVFNFTPGDELVNMARDNGQFVRCHTLVWHSQLAPWVEKENRTWTNETLVEAMVNHVTKTAEHFKGRCYAWDVVNEALEDDGSYRKSIFYNIIGEAYIPIAFAAAAKADPHAKLYYNDYDLENVSPKTDGALRIVKLIQSYGVKIDGVGMQAHQVLGRVPTLEQQKEIIAEYTKLGVESAFTELDVRMTLPSTKEMLEEQAKDYYNAARACVESKGCVGVTIWDVTDRYSWIPEYFPGEGEALPWDKDLKKKPAYYGILKGFRKWF</sequence>
<keyword evidence="9 10" id="KW-0624">Polysaccharide degradation</keyword>
<accession>A0A2B7XZC0</accession>
<evidence type="ECO:0000256" key="4">
    <source>
        <dbReference type="ARBA" id="ARBA00007495"/>
    </source>
</evidence>